<dbReference type="Pfam" id="PF00535">
    <property type="entry name" value="Glycos_transf_2"/>
    <property type="match status" value="1"/>
</dbReference>
<dbReference type="RefSeq" id="WP_149113278.1">
    <property type="nucleotide sequence ID" value="NZ_CP042425.1"/>
</dbReference>
<evidence type="ECO:0000313" key="2">
    <source>
        <dbReference type="EMBL" id="QEL18821.1"/>
    </source>
</evidence>
<dbReference type="CDD" id="cd04186">
    <property type="entry name" value="GT_2_like_c"/>
    <property type="match status" value="1"/>
</dbReference>
<dbReference type="PANTHER" id="PTHR43179:SF7">
    <property type="entry name" value="RHAMNOSYLTRANSFERASE WBBL"/>
    <property type="match status" value="1"/>
</dbReference>
<gene>
    <name evidence="2" type="ORF">PX52LOC_05861</name>
</gene>
<name>A0A5C1AI05_9BACT</name>
<proteinExistence type="predicted"/>
<dbReference type="OrthoDB" id="9771846at2"/>
<reference evidence="3" key="1">
    <citation type="submission" date="2019-08" db="EMBL/GenBank/DDBJ databases">
        <title>Limnoglobus roseus gen. nov., sp. nov., a novel freshwater planctomycete with a giant genome from the family Gemmataceae.</title>
        <authorList>
            <person name="Kulichevskaya I.S."/>
            <person name="Naumoff D.G."/>
            <person name="Miroshnikov K."/>
            <person name="Ivanova A."/>
            <person name="Philippov D.A."/>
            <person name="Hakobyan A."/>
            <person name="Rijpstra I.C."/>
            <person name="Sinninghe Damste J.S."/>
            <person name="Liesack W."/>
            <person name="Dedysh S.N."/>
        </authorList>
    </citation>
    <scope>NUCLEOTIDE SEQUENCE [LARGE SCALE GENOMIC DNA]</scope>
    <source>
        <strain evidence="3">PX52</strain>
    </source>
</reference>
<evidence type="ECO:0000259" key="1">
    <source>
        <dbReference type="Pfam" id="PF00535"/>
    </source>
</evidence>
<dbReference type="KEGG" id="lrs:PX52LOC_05861"/>
<dbReference type="EMBL" id="CP042425">
    <property type="protein sequence ID" value="QEL18821.1"/>
    <property type="molecule type" value="Genomic_DNA"/>
</dbReference>
<evidence type="ECO:0000313" key="3">
    <source>
        <dbReference type="Proteomes" id="UP000324974"/>
    </source>
</evidence>
<dbReference type="InterPro" id="IPR001173">
    <property type="entry name" value="Glyco_trans_2-like"/>
</dbReference>
<feature type="domain" description="Glycosyltransferase 2-like" evidence="1">
    <location>
        <begin position="22"/>
        <end position="150"/>
    </location>
</feature>
<sequence>MRVTTKATLEEPLRCESSPLVSVCIANWNCCELLHDCLLSLFDQDQGVSFEVVIVDNASTDGAVEMVRDRFPQVRLIRNDTNRGFSKANNQAAAVARGQYLFFLNNDTLVPEGTLLDFVQFTRENPDVGMIGPRLRGGDGQCQISYRRKPTLGALLHRVSMLRWTGLFRNAYYDYRRNTFNPEGVHTVEVLMGAAVFLPRESFEKSGQWDEAYRFGGEDLDLSTQVGQTSPVVYVGSVEIVHFGRVASRANVSFSTPNVAIGYVHYFRKNGVGKNQLRVYKALVTLDAPVQGIAKLVQAGVRWLRGDRQRAGKSWLAAKGLWHFLTRELVRFWRA</sequence>
<dbReference type="SUPFAM" id="SSF53448">
    <property type="entry name" value="Nucleotide-diphospho-sugar transferases"/>
    <property type="match status" value="1"/>
</dbReference>
<protein>
    <submittedName>
        <fullName evidence="2">GT2 family glycosyltransferase</fullName>
    </submittedName>
</protein>
<organism evidence="2 3">
    <name type="scientific">Limnoglobus roseus</name>
    <dbReference type="NCBI Taxonomy" id="2598579"/>
    <lineage>
        <taxon>Bacteria</taxon>
        <taxon>Pseudomonadati</taxon>
        <taxon>Planctomycetota</taxon>
        <taxon>Planctomycetia</taxon>
        <taxon>Gemmatales</taxon>
        <taxon>Gemmataceae</taxon>
        <taxon>Limnoglobus</taxon>
    </lineage>
</organism>
<accession>A0A5C1AI05</accession>
<dbReference type="Gene3D" id="3.90.550.10">
    <property type="entry name" value="Spore Coat Polysaccharide Biosynthesis Protein SpsA, Chain A"/>
    <property type="match status" value="1"/>
</dbReference>
<dbReference type="InterPro" id="IPR029044">
    <property type="entry name" value="Nucleotide-diphossugar_trans"/>
</dbReference>
<dbReference type="GO" id="GO:0016740">
    <property type="term" value="F:transferase activity"/>
    <property type="evidence" value="ECO:0007669"/>
    <property type="project" value="UniProtKB-KW"/>
</dbReference>
<dbReference type="Proteomes" id="UP000324974">
    <property type="component" value="Chromosome"/>
</dbReference>
<dbReference type="PANTHER" id="PTHR43179">
    <property type="entry name" value="RHAMNOSYLTRANSFERASE WBBL"/>
    <property type="match status" value="1"/>
</dbReference>
<dbReference type="AlphaFoldDB" id="A0A5C1AI05"/>
<keyword evidence="3" id="KW-1185">Reference proteome</keyword>
<keyword evidence="2" id="KW-0808">Transferase</keyword>